<dbReference type="SUPFAM" id="SSF88713">
    <property type="entry name" value="Glycoside hydrolase/deacetylase"/>
    <property type="match status" value="1"/>
</dbReference>
<dbReference type="SUPFAM" id="SSF88688">
    <property type="entry name" value="Families 57/38 glycoside transferase middle domain"/>
    <property type="match status" value="1"/>
</dbReference>
<dbReference type="Gene3D" id="2.60.40.1180">
    <property type="entry name" value="Golgi alpha-mannosidase II"/>
    <property type="match status" value="1"/>
</dbReference>
<dbReference type="InterPro" id="IPR011682">
    <property type="entry name" value="Glyco_hydro_38_C"/>
</dbReference>
<dbReference type="Pfam" id="PF09261">
    <property type="entry name" value="Alpha-mann_mid"/>
    <property type="match status" value="1"/>
</dbReference>
<dbReference type="GO" id="GO:0004572">
    <property type="term" value="F:mannosyl-oligosaccharide 1,3-1,6-alpha-mannosidase activity"/>
    <property type="evidence" value="ECO:0007669"/>
    <property type="project" value="UniProtKB-EC"/>
</dbReference>
<dbReference type="Gene3D" id="1.20.1270.50">
    <property type="entry name" value="Glycoside hydrolase family 38, central domain"/>
    <property type="match status" value="1"/>
</dbReference>
<dbReference type="InterPro" id="IPR000602">
    <property type="entry name" value="Glyco_hydro_38_N"/>
</dbReference>
<dbReference type="EC" id="3.2.1.-" evidence="9"/>
<keyword evidence="2 9" id="KW-0479">Metal-binding</keyword>
<evidence type="ECO:0000259" key="10">
    <source>
        <dbReference type="SMART" id="SM00872"/>
    </source>
</evidence>
<dbReference type="Gene3D" id="3.20.110.10">
    <property type="entry name" value="Glycoside hydrolase 38, N terminal domain"/>
    <property type="match status" value="1"/>
</dbReference>
<dbReference type="PANTHER" id="PTHR11607:SF3">
    <property type="entry name" value="LYSOSOMAL ALPHA-MANNOSIDASE"/>
    <property type="match status" value="1"/>
</dbReference>
<dbReference type="InterPro" id="IPR015341">
    <property type="entry name" value="Glyco_hydro_38_cen"/>
</dbReference>
<comment type="function">
    <text evidence="7">Catalyzes the first committed step in the biosynthesis of complex N-glycans. It controls conversion of high mannose to complex N-glycans; the final hydrolytic step in the N-glycan maturation pathway.</text>
</comment>
<sequence length="896" mass="101334">MKKLVATGQLEIVTGGWVMADEAVAHYSSLLDQLIEGHLWVSDNLGIIPNTSWSIDPFGHSPTMAYFLKEAGIQKMVIQRTHFGIKRHFARKKILEFNWRQTWDSEGQSGIFCHMMPFLLYAIHYSCGPDPHVCCQFDFSSDKCFRGTKTVPRITVDDNNIRKLSWALWEQFQKKAQLYRSNVLLVPHGDDFRYSSSEEWSQQFGNLGRLIDYMNKDKDMNIKVQFGTISDYFNALDKDTEQSKLTFPTLAGDFFSYNDRDDQYWTGYFSVRPFYKHVARVLQAKLRITEILFSLTVAQSLTSANVIYQQHALVLVEARRSLGLFHHHDAITGTSKKFVMADYGQILRNTMEKLNELLALLMLNNMITSNNKMDQLPQQSIFMTEEWASVSSQPVLKVAHYKKSCFVAVTNPLTIPWTSPVTVRVSTPSRVRAHDGSFVPSQINPVIGKGLQPLPNVYDIIFVADLPALSIKLYELIEDAQTSTFATVTIFGNQLETSLFPSKFHPVVSTKARFEIENQYLKASFSSCTGTLQHTLRKTDGILHKTEVKMVSYGTGSWTNPFRDKSGTYIFMPDGEAQDVESFYPSMLVVRGPVTASVISLLPGVLHTSTVYNISGPVGTGVHIDNLVDIASEEWANKELAMRVITDVVSPDTSLCVDLNGFQMHRKKWKAKLLIQGNFHPMTSMAYLTDDQLSRVTLITSEAHGVASLYDGTLEVILDRRLMQDDWRGLKEAAHDNVPSPSKFILLPERRDAVVQSEEQACYPSLLAHLLSSHVNNPPQVAVISNIRRTFLAEARFLKEPWPCSYHLLNIRNLGLEAADYQALILLHRVGLDCSYHQVYQNCNVNETLLLKSFTKIHIASARLTSLTGVKEIAPLSKLVLDLKTMEIKTVKVTFR</sequence>
<gene>
    <name evidence="11" type="ORF">CUNI_LOCUS4884</name>
</gene>
<keyword evidence="4 9" id="KW-0862">Zinc</keyword>
<dbReference type="FunFam" id="1.20.1270.50:FF:000001">
    <property type="entry name" value="Alpha-mannosidase"/>
    <property type="match status" value="1"/>
</dbReference>
<dbReference type="InterPro" id="IPR013780">
    <property type="entry name" value="Glyco_hydro_b"/>
</dbReference>
<dbReference type="SUPFAM" id="SSF74650">
    <property type="entry name" value="Galactose mutarotase-like"/>
    <property type="match status" value="1"/>
</dbReference>
<dbReference type="GO" id="GO:0006013">
    <property type="term" value="P:mannose metabolic process"/>
    <property type="evidence" value="ECO:0007669"/>
    <property type="project" value="InterPro"/>
</dbReference>
<keyword evidence="6 9" id="KW-0326">Glycosidase</keyword>
<dbReference type="GO" id="GO:0030246">
    <property type="term" value="F:carbohydrate binding"/>
    <property type="evidence" value="ECO:0007669"/>
    <property type="project" value="InterPro"/>
</dbReference>
<dbReference type="InterPro" id="IPR011330">
    <property type="entry name" value="Glyco_hydro/deAcase_b/a-brl"/>
</dbReference>
<dbReference type="InterPro" id="IPR037094">
    <property type="entry name" value="Glyco_hydro_38_cen_sf"/>
</dbReference>
<dbReference type="InterPro" id="IPR050843">
    <property type="entry name" value="Glycosyl_Hydrlase_38"/>
</dbReference>
<feature type="domain" description="Glycoside hydrolase family 38 central" evidence="10">
    <location>
        <begin position="263"/>
        <end position="347"/>
    </location>
</feature>
<comment type="cofactor">
    <cofactor evidence="9">
        <name>Zn(2+)</name>
        <dbReference type="ChEBI" id="CHEBI:29105"/>
    </cofactor>
    <text evidence="9">Binds 1 zinc ion per subunit.</text>
</comment>
<dbReference type="InterPro" id="IPR027291">
    <property type="entry name" value="Glyco_hydro_38_N_sf"/>
</dbReference>
<dbReference type="GO" id="GO:0046872">
    <property type="term" value="F:metal ion binding"/>
    <property type="evidence" value="ECO:0007669"/>
    <property type="project" value="UniProtKB-KW"/>
</dbReference>
<evidence type="ECO:0000256" key="2">
    <source>
        <dbReference type="ARBA" id="ARBA00022723"/>
    </source>
</evidence>
<dbReference type="Gene3D" id="2.70.98.30">
    <property type="entry name" value="Golgi alpha-mannosidase II, domain 4"/>
    <property type="match status" value="1"/>
</dbReference>
<keyword evidence="3 9" id="KW-0378">Hydrolase</keyword>
<evidence type="ECO:0000256" key="5">
    <source>
        <dbReference type="ARBA" id="ARBA00023157"/>
    </source>
</evidence>
<keyword evidence="12" id="KW-1185">Reference proteome</keyword>
<evidence type="ECO:0000256" key="3">
    <source>
        <dbReference type="ARBA" id="ARBA00022801"/>
    </source>
</evidence>
<evidence type="ECO:0000256" key="8">
    <source>
        <dbReference type="ARBA" id="ARBA00093232"/>
    </source>
</evidence>
<dbReference type="EMBL" id="CAJHNH020000687">
    <property type="protein sequence ID" value="CAG5119326.1"/>
    <property type="molecule type" value="Genomic_DNA"/>
</dbReference>
<dbReference type="Pfam" id="PF01074">
    <property type="entry name" value="Glyco_hydro_38N"/>
    <property type="match status" value="1"/>
</dbReference>
<keyword evidence="5" id="KW-1015">Disulfide bond</keyword>
<evidence type="ECO:0000256" key="7">
    <source>
        <dbReference type="ARBA" id="ARBA00059516"/>
    </source>
</evidence>
<dbReference type="GO" id="GO:0006491">
    <property type="term" value="P:N-glycan processing"/>
    <property type="evidence" value="ECO:0007669"/>
    <property type="project" value="TreeGrafter"/>
</dbReference>
<reference evidence="11" key="1">
    <citation type="submission" date="2021-04" db="EMBL/GenBank/DDBJ databases">
        <authorList>
            <consortium name="Molecular Ecology Group"/>
        </authorList>
    </citation>
    <scope>NUCLEOTIDE SEQUENCE</scope>
</reference>
<evidence type="ECO:0000256" key="9">
    <source>
        <dbReference type="RuleBase" id="RU361199"/>
    </source>
</evidence>
<accession>A0A8S3YYI0</accession>
<comment type="catalytic activity">
    <reaction evidence="8">
        <text>N(4)-{beta-D-GlcNAc-(1-&gt;2)-alpha-D-Man-(1-&gt;3)-[alpha-D-Man-(1-&gt;3)-[alpha-D-Man-(1-&gt;6)]-alpha-D-Man-(1-&gt;6)]-beta-D-Man-(1-&gt;4)-beta-D-GlcNAc-(1-&gt;4)-beta-D-GlcNAc}-L-asparaginyl-[protein] + 2 H2O = 2 alpha-D-mannopyranose + an N(4)-{beta-D-GlcNAc-(1-&gt;2)-alpha-D-Man-(1-&gt;3)-[alpha-D-Man-(1-&gt;6)]-beta-D-Man-(1-&gt;4)-beta-D-GlcNAc-(1-&gt;4)-beta-D-GlcNAc}-L-asparaginyl-[protein]</text>
        <dbReference type="Rhea" id="RHEA:56052"/>
        <dbReference type="Rhea" id="RHEA-COMP:14368"/>
        <dbReference type="Rhea" id="RHEA-COMP:14369"/>
        <dbReference type="ChEBI" id="CHEBI:15377"/>
        <dbReference type="ChEBI" id="CHEBI:28729"/>
        <dbReference type="ChEBI" id="CHEBI:60615"/>
        <dbReference type="ChEBI" id="CHEBI:60625"/>
        <dbReference type="EC" id="3.2.1.114"/>
    </reaction>
</comment>
<dbReference type="PANTHER" id="PTHR11607">
    <property type="entry name" value="ALPHA-MANNOSIDASE"/>
    <property type="match status" value="1"/>
</dbReference>
<dbReference type="Proteomes" id="UP000678393">
    <property type="component" value="Unassembled WGS sequence"/>
</dbReference>
<evidence type="ECO:0000313" key="12">
    <source>
        <dbReference type="Proteomes" id="UP000678393"/>
    </source>
</evidence>
<evidence type="ECO:0000313" key="11">
    <source>
        <dbReference type="EMBL" id="CAG5119326.1"/>
    </source>
</evidence>
<dbReference type="InterPro" id="IPR028995">
    <property type="entry name" value="Glyco_hydro_57/38_cen_sf"/>
</dbReference>
<proteinExistence type="inferred from homology"/>
<evidence type="ECO:0000256" key="6">
    <source>
        <dbReference type="ARBA" id="ARBA00023295"/>
    </source>
</evidence>
<dbReference type="AlphaFoldDB" id="A0A8S3YYI0"/>
<protein>
    <recommendedName>
        <fullName evidence="9">Alpha-mannosidase</fullName>
        <ecNumber evidence="9">3.2.1.-</ecNumber>
    </recommendedName>
</protein>
<evidence type="ECO:0000256" key="1">
    <source>
        <dbReference type="ARBA" id="ARBA00009792"/>
    </source>
</evidence>
<evidence type="ECO:0000256" key="4">
    <source>
        <dbReference type="ARBA" id="ARBA00022833"/>
    </source>
</evidence>
<dbReference type="InterPro" id="IPR011013">
    <property type="entry name" value="Gal_mutarotase_sf_dom"/>
</dbReference>
<comment type="similarity">
    <text evidence="1 9">Belongs to the glycosyl hydrolase 38 family.</text>
</comment>
<comment type="caution">
    <text evidence="11">The sequence shown here is derived from an EMBL/GenBank/DDBJ whole genome shotgun (WGS) entry which is preliminary data.</text>
</comment>
<organism evidence="11 12">
    <name type="scientific">Candidula unifasciata</name>
    <dbReference type="NCBI Taxonomy" id="100452"/>
    <lineage>
        <taxon>Eukaryota</taxon>
        <taxon>Metazoa</taxon>
        <taxon>Spiralia</taxon>
        <taxon>Lophotrochozoa</taxon>
        <taxon>Mollusca</taxon>
        <taxon>Gastropoda</taxon>
        <taxon>Heterobranchia</taxon>
        <taxon>Euthyneura</taxon>
        <taxon>Panpulmonata</taxon>
        <taxon>Eupulmonata</taxon>
        <taxon>Stylommatophora</taxon>
        <taxon>Helicina</taxon>
        <taxon>Helicoidea</taxon>
        <taxon>Geomitridae</taxon>
        <taxon>Candidula</taxon>
    </lineage>
</organism>
<dbReference type="GO" id="GO:0000139">
    <property type="term" value="C:Golgi membrane"/>
    <property type="evidence" value="ECO:0007669"/>
    <property type="project" value="TreeGrafter"/>
</dbReference>
<name>A0A8S3YYI0_9EUPU</name>
<dbReference type="SMART" id="SM00872">
    <property type="entry name" value="Alpha-mann_mid"/>
    <property type="match status" value="1"/>
</dbReference>
<dbReference type="OrthoDB" id="10261055at2759"/>
<dbReference type="Pfam" id="PF07748">
    <property type="entry name" value="Glyco_hydro_38C"/>
    <property type="match status" value="1"/>
</dbReference>